<keyword evidence="2" id="KW-0964">Secreted</keyword>
<dbReference type="EMBL" id="CAXITT010000726">
    <property type="protein sequence ID" value="CAL1545643.1"/>
    <property type="molecule type" value="Genomic_DNA"/>
</dbReference>
<evidence type="ECO:0000259" key="8">
    <source>
        <dbReference type="PROSITE" id="PS50041"/>
    </source>
</evidence>
<evidence type="ECO:0000313" key="9">
    <source>
        <dbReference type="EMBL" id="CAL1545643.1"/>
    </source>
</evidence>
<dbReference type="PROSITE" id="PS50041">
    <property type="entry name" value="C_TYPE_LECTIN_2"/>
    <property type="match status" value="1"/>
</dbReference>
<name>A0AAV2ILE2_LYMST</name>
<comment type="subcellular location">
    <subcellularLocation>
        <location evidence="1">Secreted</location>
    </subcellularLocation>
</comment>
<reference evidence="9 10" key="1">
    <citation type="submission" date="2024-04" db="EMBL/GenBank/DDBJ databases">
        <authorList>
            <consortium name="Genoscope - CEA"/>
            <person name="William W."/>
        </authorList>
    </citation>
    <scope>NUCLEOTIDE SEQUENCE [LARGE SCALE GENOMIC DNA]</scope>
</reference>
<accession>A0AAV2ILE2</accession>
<dbReference type="AlphaFoldDB" id="A0AAV2ILE2"/>
<evidence type="ECO:0000256" key="3">
    <source>
        <dbReference type="ARBA" id="ARBA00022729"/>
    </source>
</evidence>
<dbReference type="PANTHER" id="PTHR22799">
    <property type="entry name" value="TETRANECTIN-RELATED"/>
    <property type="match status" value="1"/>
</dbReference>
<dbReference type="InterPro" id="IPR001304">
    <property type="entry name" value="C-type_lectin-like"/>
</dbReference>
<gene>
    <name evidence="9" type="ORF">GSLYS_00019081001</name>
</gene>
<sequence>MDFSKWMSLIFLMSCVPVASAVTSTTVVTSSTTTTTTTTDEGSPPQPSATKAPSCQLPSAATAGPGIHGGATEKPPGNDAPAEEDTALQFTVEPRAVEEGRTPRLEIRCTFSPKPTEPLSRVMMLSLFRIRDKEPYVGRFEIETVNLRTGTNVSKELFSIYGKADPKGLSYLNYTINNPQEADTGTYLCTFIGLSTSKYPVFLKKSIRVATLHDSGVFTTPSRGEASTTPGTKTNLSPSGQNLEMADESKVASAGIDELTRDLNRVSAALQNLTEKLATVEKAQVKFDRRMDSARHSLFGFPIEQPLKHYYLSNYEFQYSLVAQATCEIFGGYLAELRDYTELKVLQNLIPLKNPKVDAVLIGGTDEAEEGKWKTRFSFNNPEYFEWGEGEPSQNRSRNCLVLSRGHGWRMGDYPCHNTESKTLFLCEVPVKV</sequence>
<dbReference type="InterPro" id="IPR051663">
    <property type="entry name" value="CLec_Tetranectin-domain"/>
</dbReference>
<dbReference type="InterPro" id="IPR016187">
    <property type="entry name" value="CTDL_fold"/>
</dbReference>
<dbReference type="GO" id="GO:0030246">
    <property type="term" value="F:carbohydrate binding"/>
    <property type="evidence" value="ECO:0007669"/>
    <property type="project" value="UniProtKB-KW"/>
</dbReference>
<evidence type="ECO:0000256" key="7">
    <source>
        <dbReference type="SAM" id="SignalP"/>
    </source>
</evidence>
<feature type="region of interest" description="Disordered" evidence="6">
    <location>
        <begin position="27"/>
        <end position="84"/>
    </location>
</feature>
<evidence type="ECO:0000256" key="1">
    <source>
        <dbReference type="ARBA" id="ARBA00004613"/>
    </source>
</evidence>
<dbReference type="PANTHER" id="PTHR22799:SF1">
    <property type="entry name" value="C-TYPE LECTIN DOMAIN FAMILY 11 MEMBER A"/>
    <property type="match status" value="1"/>
</dbReference>
<dbReference type="Proteomes" id="UP001497497">
    <property type="component" value="Unassembled WGS sequence"/>
</dbReference>
<dbReference type="GO" id="GO:0005615">
    <property type="term" value="C:extracellular space"/>
    <property type="evidence" value="ECO:0007669"/>
    <property type="project" value="TreeGrafter"/>
</dbReference>
<comment type="caution">
    <text evidence="9">The sequence shown here is derived from an EMBL/GenBank/DDBJ whole genome shotgun (WGS) entry which is preliminary data.</text>
</comment>
<feature type="domain" description="C-type lectin" evidence="8">
    <location>
        <begin position="323"/>
        <end position="428"/>
    </location>
</feature>
<keyword evidence="4" id="KW-0430">Lectin</keyword>
<evidence type="ECO:0000313" key="10">
    <source>
        <dbReference type="Proteomes" id="UP001497497"/>
    </source>
</evidence>
<keyword evidence="3 7" id="KW-0732">Signal</keyword>
<feature type="compositionally biased region" description="Polar residues" evidence="6">
    <location>
        <begin position="48"/>
        <end position="59"/>
    </location>
</feature>
<dbReference type="InterPro" id="IPR016186">
    <property type="entry name" value="C-type_lectin-like/link_sf"/>
</dbReference>
<evidence type="ECO:0000256" key="4">
    <source>
        <dbReference type="ARBA" id="ARBA00022734"/>
    </source>
</evidence>
<dbReference type="SMART" id="SM00034">
    <property type="entry name" value="CLECT"/>
    <property type="match status" value="1"/>
</dbReference>
<feature type="compositionally biased region" description="Low complexity" evidence="6">
    <location>
        <begin position="27"/>
        <end position="39"/>
    </location>
</feature>
<evidence type="ECO:0000256" key="5">
    <source>
        <dbReference type="SAM" id="Coils"/>
    </source>
</evidence>
<dbReference type="CDD" id="cd00037">
    <property type="entry name" value="CLECT"/>
    <property type="match status" value="1"/>
</dbReference>
<evidence type="ECO:0000256" key="6">
    <source>
        <dbReference type="SAM" id="MobiDB-lite"/>
    </source>
</evidence>
<dbReference type="SUPFAM" id="SSF56436">
    <property type="entry name" value="C-type lectin-like"/>
    <property type="match status" value="1"/>
</dbReference>
<organism evidence="9 10">
    <name type="scientific">Lymnaea stagnalis</name>
    <name type="common">Great pond snail</name>
    <name type="synonym">Helix stagnalis</name>
    <dbReference type="NCBI Taxonomy" id="6523"/>
    <lineage>
        <taxon>Eukaryota</taxon>
        <taxon>Metazoa</taxon>
        <taxon>Spiralia</taxon>
        <taxon>Lophotrochozoa</taxon>
        <taxon>Mollusca</taxon>
        <taxon>Gastropoda</taxon>
        <taxon>Heterobranchia</taxon>
        <taxon>Euthyneura</taxon>
        <taxon>Panpulmonata</taxon>
        <taxon>Hygrophila</taxon>
        <taxon>Lymnaeoidea</taxon>
        <taxon>Lymnaeidae</taxon>
        <taxon>Lymnaea</taxon>
    </lineage>
</organism>
<dbReference type="Gene3D" id="3.10.100.10">
    <property type="entry name" value="Mannose-Binding Protein A, subunit A"/>
    <property type="match status" value="1"/>
</dbReference>
<keyword evidence="5" id="KW-0175">Coiled coil</keyword>
<proteinExistence type="predicted"/>
<feature type="coiled-coil region" evidence="5">
    <location>
        <begin position="256"/>
        <end position="283"/>
    </location>
</feature>
<feature type="signal peptide" evidence="7">
    <location>
        <begin position="1"/>
        <end position="21"/>
    </location>
</feature>
<evidence type="ECO:0000256" key="2">
    <source>
        <dbReference type="ARBA" id="ARBA00022525"/>
    </source>
</evidence>
<dbReference type="GO" id="GO:0008083">
    <property type="term" value="F:growth factor activity"/>
    <property type="evidence" value="ECO:0007669"/>
    <property type="project" value="TreeGrafter"/>
</dbReference>
<feature type="region of interest" description="Disordered" evidence="6">
    <location>
        <begin position="219"/>
        <end position="242"/>
    </location>
</feature>
<keyword evidence="10" id="KW-1185">Reference proteome</keyword>
<protein>
    <recommendedName>
        <fullName evidence="8">C-type lectin domain-containing protein</fullName>
    </recommendedName>
</protein>
<dbReference type="Pfam" id="PF00059">
    <property type="entry name" value="Lectin_C"/>
    <property type="match status" value="1"/>
</dbReference>
<feature type="chain" id="PRO_5043763426" description="C-type lectin domain-containing protein" evidence="7">
    <location>
        <begin position="22"/>
        <end position="433"/>
    </location>
</feature>